<keyword evidence="1" id="KW-0175">Coiled coil</keyword>
<sequence>MIRINLLPYRERQEKEKVTQYVVLSGVALGLVAVLATVLWIQQGRRITTLEGQVTTARQELEGLKEIARQAEEYEKKLKLLQKKVDLISQLKESQQGPVHILDEISLKLSEDLWLISVADQDGQTSLDGYSLSHEGIARFMKSLEKSKYFSNVELVQSKQENDPGTGEKVLNFTITLKSNAAGEKTSDGEKA</sequence>
<keyword evidence="2" id="KW-1133">Transmembrane helix</keyword>
<dbReference type="PANTHER" id="PTHR40278">
    <property type="entry name" value="DNA UTILIZATION PROTEIN HOFN"/>
    <property type="match status" value="1"/>
</dbReference>
<evidence type="ECO:0000313" key="3">
    <source>
        <dbReference type="EMBL" id="MBI2877831.1"/>
    </source>
</evidence>
<organism evidence="3 4">
    <name type="scientific">Tectimicrobiota bacterium</name>
    <dbReference type="NCBI Taxonomy" id="2528274"/>
    <lineage>
        <taxon>Bacteria</taxon>
        <taxon>Pseudomonadati</taxon>
        <taxon>Nitrospinota/Tectimicrobiota group</taxon>
        <taxon>Candidatus Tectimicrobiota</taxon>
    </lineage>
</organism>
<gene>
    <name evidence="3" type="ORF">HYY20_13230</name>
</gene>
<dbReference type="InterPro" id="IPR007813">
    <property type="entry name" value="PilN"/>
</dbReference>
<dbReference type="Pfam" id="PF05137">
    <property type="entry name" value="PilN"/>
    <property type="match status" value="1"/>
</dbReference>
<name>A0A932CR92_UNCTE</name>
<reference evidence="3" key="1">
    <citation type="submission" date="2020-07" db="EMBL/GenBank/DDBJ databases">
        <title>Huge and variable diversity of episymbiotic CPR bacteria and DPANN archaea in groundwater ecosystems.</title>
        <authorList>
            <person name="He C.Y."/>
            <person name="Keren R."/>
            <person name="Whittaker M."/>
            <person name="Farag I.F."/>
            <person name="Doudna J."/>
            <person name="Cate J.H.D."/>
            <person name="Banfield J.F."/>
        </authorList>
    </citation>
    <scope>NUCLEOTIDE SEQUENCE</scope>
    <source>
        <strain evidence="3">NC_groundwater_672_Ag_B-0.1um_62_36</strain>
    </source>
</reference>
<dbReference type="EMBL" id="JACPRF010000404">
    <property type="protein sequence ID" value="MBI2877831.1"/>
    <property type="molecule type" value="Genomic_DNA"/>
</dbReference>
<keyword evidence="2" id="KW-0812">Transmembrane</keyword>
<evidence type="ECO:0000313" key="4">
    <source>
        <dbReference type="Proteomes" id="UP000769766"/>
    </source>
</evidence>
<evidence type="ECO:0000256" key="2">
    <source>
        <dbReference type="SAM" id="Phobius"/>
    </source>
</evidence>
<comment type="caution">
    <text evidence="3">The sequence shown here is derived from an EMBL/GenBank/DDBJ whole genome shotgun (WGS) entry which is preliminary data.</text>
</comment>
<accession>A0A932CR92</accession>
<feature type="transmembrane region" description="Helical" evidence="2">
    <location>
        <begin position="21"/>
        <end position="41"/>
    </location>
</feature>
<feature type="coiled-coil region" evidence="1">
    <location>
        <begin position="47"/>
        <end position="91"/>
    </location>
</feature>
<proteinExistence type="predicted"/>
<evidence type="ECO:0000256" key="1">
    <source>
        <dbReference type="SAM" id="Coils"/>
    </source>
</evidence>
<protein>
    <submittedName>
        <fullName evidence="3">PilN domain-containing protein</fullName>
    </submittedName>
</protein>
<dbReference type="Proteomes" id="UP000769766">
    <property type="component" value="Unassembled WGS sequence"/>
</dbReference>
<dbReference type="AlphaFoldDB" id="A0A932CR92"/>
<keyword evidence="2" id="KW-0472">Membrane</keyword>
<dbReference type="PANTHER" id="PTHR40278:SF1">
    <property type="entry name" value="DNA UTILIZATION PROTEIN HOFN"/>
    <property type="match status" value="1"/>
</dbReference>
<dbReference type="InterPro" id="IPR052534">
    <property type="entry name" value="Extracell_DNA_Util/SecSys_Comp"/>
</dbReference>